<feature type="compositionally biased region" description="Basic and acidic residues" evidence="1">
    <location>
        <begin position="234"/>
        <end position="248"/>
    </location>
</feature>
<reference evidence="3" key="1">
    <citation type="submission" date="2014-11" db="EMBL/GenBank/DDBJ databases">
        <authorList>
            <person name="Otto D Thomas"/>
            <person name="Naeem Raeece"/>
        </authorList>
    </citation>
    <scope>NUCLEOTIDE SEQUENCE</scope>
</reference>
<evidence type="ECO:0000256" key="2">
    <source>
        <dbReference type="SAM" id="Phobius"/>
    </source>
</evidence>
<name>A0A0G4HM16_9ALVE</name>
<keyword evidence="2" id="KW-0812">Transmembrane</keyword>
<organism evidence="3">
    <name type="scientific">Chromera velia CCMP2878</name>
    <dbReference type="NCBI Taxonomy" id="1169474"/>
    <lineage>
        <taxon>Eukaryota</taxon>
        <taxon>Sar</taxon>
        <taxon>Alveolata</taxon>
        <taxon>Colpodellida</taxon>
        <taxon>Chromeraceae</taxon>
        <taxon>Chromera</taxon>
    </lineage>
</organism>
<proteinExistence type="predicted"/>
<feature type="transmembrane region" description="Helical" evidence="2">
    <location>
        <begin position="38"/>
        <end position="67"/>
    </location>
</feature>
<dbReference type="EMBL" id="CDMZ01003126">
    <property type="protein sequence ID" value="CEM45184.1"/>
    <property type="molecule type" value="Genomic_DNA"/>
</dbReference>
<feature type="transmembrane region" description="Helical" evidence="2">
    <location>
        <begin position="110"/>
        <end position="134"/>
    </location>
</feature>
<accession>A0A0G4HM16</accession>
<evidence type="ECO:0000313" key="3">
    <source>
        <dbReference type="EMBL" id="CEM45184.1"/>
    </source>
</evidence>
<dbReference type="AlphaFoldDB" id="A0A0G4HM16"/>
<feature type="region of interest" description="Disordered" evidence="1">
    <location>
        <begin position="166"/>
        <end position="189"/>
    </location>
</feature>
<feature type="transmembrane region" description="Helical" evidence="2">
    <location>
        <begin position="79"/>
        <end position="98"/>
    </location>
</feature>
<feature type="region of interest" description="Disordered" evidence="1">
    <location>
        <begin position="234"/>
        <end position="255"/>
    </location>
</feature>
<keyword evidence="2" id="KW-1133">Transmembrane helix</keyword>
<keyword evidence="2" id="KW-0472">Membrane</keyword>
<sequence length="255" mass="29206">MEHQGLSRRTVSGPERDGKEVERPKERKCKLLRRTDRVWCFPCCSCCSFSLEFGVGLLGALSLLLGVQSLYADFSFLNLGYSLYEYFAPGILAMFAVYRKDVRLAHSLLYLRLWFFALTCFFMLVNLVSFLILYHSDEFAAEMEKMSQTVKENTGPLGEHFLALPTPTPTNGPQADECPPEPEADTAAPPVHPIPLKAVTVLSVMAFFMSLPWWKDLYLLYVSWSLYRKYQEGGAHRERKREPRDVHCQTEQADE</sequence>
<protein>
    <submittedName>
        <fullName evidence="3">Uncharacterized protein</fullName>
    </submittedName>
</protein>
<gene>
    <name evidence="3" type="ORF">Cvel_7425</name>
</gene>
<evidence type="ECO:0000256" key="1">
    <source>
        <dbReference type="SAM" id="MobiDB-lite"/>
    </source>
</evidence>
<feature type="transmembrane region" description="Helical" evidence="2">
    <location>
        <begin position="194"/>
        <end position="214"/>
    </location>
</feature>
<dbReference type="VEuPathDB" id="CryptoDB:Cvel_7425"/>